<evidence type="ECO:0000313" key="2">
    <source>
        <dbReference type="Proteomes" id="UP000219435"/>
    </source>
</evidence>
<dbReference type="OrthoDB" id="9823382at2"/>
<proteinExistence type="predicted"/>
<dbReference type="Proteomes" id="UP000219435">
    <property type="component" value="Unassembled WGS sequence"/>
</dbReference>
<dbReference type="RefSeq" id="WP_097194502.1">
    <property type="nucleotide sequence ID" value="NZ_OBQI01000002.1"/>
</dbReference>
<protein>
    <submittedName>
        <fullName evidence="1">Uncharacterized protein</fullName>
    </submittedName>
</protein>
<accession>A0A285V5Q4</accession>
<name>A0A285V5Q4_9ACTN</name>
<organism evidence="1 2">
    <name type="scientific">Blastococcus aggregatus</name>
    <dbReference type="NCBI Taxonomy" id="38502"/>
    <lineage>
        <taxon>Bacteria</taxon>
        <taxon>Bacillati</taxon>
        <taxon>Actinomycetota</taxon>
        <taxon>Actinomycetes</taxon>
        <taxon>Geodermatophilales</taxon>
        <taxon>Geodermatophilaceae</taxon>
        <taxon>Blastococcus</taxon>
    </lineage>
</organism>
<gene>
    <name evidence="1" type="ORF">SAMN05660748_1641</name>
</gene>
<reference evidence="2" key="1">
    <citation type="submission" date="2017-08" db="EMBL/GenBank/DDBJ databases">
        <authorList>
            <person name="Varghese N."/>
            <person name="Submissions S."/>
        </authorList>
    </citation>
    <scope>NUCLEOTIDE SEQUENCE [LARGE SCALE GENOMIC DNA]</scope>
    <source>
        <strain evidence="2">DSM 4725</strain>
    </source>
</reference>
<keyword evidence="2" id="KW-1185">Reference proteome</keyword>
<sequence>MTAPVRLAVHVGRDVPEGLTAVLAALPPDVQPVAASEREALPEGTVAHLYCSDVLPRRPATPYAVWRVPGADAGDLGDVPVLADAGAEHVRPGDLQVSLRAWPEAARPILPFTRAGLRRVRDLPGRLVGEARPDGVWWGVPGGQPAAAPLDTWPTLAALSSAVVATGEELWTALAWAAPAVTDAAGARLLGLTPDEDVLVGDDPAARSRLAAELADDDLRAARLARSGWQTARSHLPPGVAADLCRRLGVRTAPHSSVSGLTAALDALGTPPHSLVRRRARAATAALPGAVTAGWRPHREEHS</sequence>
<evidence type="ECO:0000313" key="1">
    <source>
        <dbReference type="EMBL" id="SOC48928.1"/>
    </source>
</evidence>
<dbReference type="AlphaFoldDB" id="A0A285V5Q4"/>
<dbReference type="EMBL" id="OBQI01000002">
    <property type="protein sequence ID" value="SOC48928.1"/>
    <property type="molecule type" value="Genomic_DNA"/>
</dbReference>